<evidence type="ECO:0000256" key="2">
    <source>
        <dbReference type="ARBA" id="ARBA00022603"/>
    </source>
</evidence>
<name>A0A8B8ED27_CRAVI</name>
<evidence type="ECO:0000313" key="5">
    <source>
        <dbReference type="Proteomes" id="UP000694844"/>
    </source>
</evidence>
<dbReference type="RefSeq" id="XP_022337451.1">
    <property type="nucleotide sequence ID" value="XM_022481743.1"/>
</dbReference>
<dbReference type="AlphaFoldDB" id="A0A8B8ED27"/>
<dbReference type="InterPro" id="IPR051052">
    <property type="entry name" value="Diverse_substrate_MTase"/>
</dbReference>
<dbReference type="Gene3D" id="3.40.50.150">
    <property type="entry name" value="Vaccinia Virus protein VP39"/>
    <property type="match status" value="1"/>
</dbReference>
<evidence type="ECO:0000256" key="1">
    <source>
        <dbReference type="ARBA" id="ARBA00008361"/>
    </source>
</evidence>
<dbReference type="GO" id="GO:0032259">
    <property type="term" value="P:methylation"/>
    <property type="evidence" value="ECO:0007669"/>
    <property type="project" value="UniProtKB-KW"/>
</dbReference>
<feature type="domain" description="Methyltransferase type 11" evidence="4">
    <location>
        <begin position="72"/>
        <end position="165"/>
    </location>
</feature>
<dbReference type="SUPFAM" id="SSF53335">
    <property type="entry name" value="S-adenosyl-L-methionine-dependent methyltransferases"/>
    <property type="match status" value="1"/>
</dbReference>
<keyword evidence="2 6" id="KW-0489">Methyltransferase</keyword>
<accession>A0A8B8ED27</accession>
<dbReference type="PANTHER" id="PTHR44942:SF4">
    <property type="entry name" value="METHYLTRANSFERASE TYPE 11 DOMAIN-CONTAINING PROTEIN"/>
    <property type="match status" value="1"/>
</dbReference>
<keyword evidence="3" id="KW-0808">Transferase</keyword>
<protein>
    <submittedName>
        <fullName evidence="6">Methyltransferase DDB_G0268948</fullName>
    </submittedName>
</protein>
<dbReference type="OrthoDB" id="506498at2759"/>
<dbReference type="InterPro" id="IPR013216">
    <property type="entry name" value="Methyltransf_11"/>
</dbReference>
<evidence type="ECO:0000256" key="3">
    <source>
        <dbReference type="ARBA" id="ARBA00022679"/>
    </source>
</evidence>
<reference evidence="6" key="1">
    <citation type="submission" date="2025-08" db="UniProtKB">
        <authorList>
            <consortium name="RefSeq"/>
        </authorList>
    </citation>
    <scope>IDENTIFICATION</scope>
    <source>
        <tissue evidence="6">Whole sample</tissue>
    </source>
</reference>
<dbReference type="KEGG" id="cvn:111133386"/>
<dbReference type="GeneID" id="111133386"/>
<comment type="similarity">
    <text evidence="1">Belongs to the methyltransferase superfamily.</text>
</comment>
<dbReference type="PANTHER" id="PTHR44942">
    <property type="entry name" value="METHYLTRANSF_11 DOMAIN-CONTAINING PROTEIN"/>
    <property type="match status" value="1"/>
</dbReference>
<dbReference type="GO" id="GO:0008757">
    <property type="term" value="F:S-adenosylmethionine-dependent methyltransferase activity"/>
    <property type="evidence" value="ECO:0007669"/>
    <property type="project" value="InterPro"/>
</dbReference>
<sequence length="288" mass="33263">MQSCMRSISRTATFKLRCKICVFTAVFRKMELFVGSEHSDLYQKYRPTYPPALYKFIAEFCETSTGTMSSALDVGCGTGHSTRPLCDYFGHVTGIDISETQIQAARAAHTLSNLSFMTSEGERLESFSDGSMDLVTVAQAMHWIDQEPFFREVERILKPRGSLVVYGYGNCQVDSDRGNQIIQSFYREDLKGFWDSRRHHIDNLYQEICLPFPGWKRNADFIIQNQWSTSEIIGYLSTWSAWQTCLKQNPESDVLRQLQLQLEEIYHEQKVTITWPVFVLLCRKPDTH</sequence>
<dbReference type="CDD" id="cd02440">
    <property type="entry name" value="AdoMet_MTases"/>
    <property type="match status" value="1"/>
</dbReference>
<proteinExistence type="inferred from homology"/>
<organism evidence="5 6">
    <name type="scientific">Crassostrea virginica</name>
    <name type="common">Eastern oyster</name>
    <dbReference type="NCBI Taxonomy" id="6565"/>
    <lineage>
        <taxon>Eukaryota</taxon>
        <taxon>Metazoa</taxon>
        <taxon>Spiralia</taxon>
        <taxon>Lophotrochozoa</taxon>
        <taxon>Mollusca</taxon>
        <taxon>Bivalvia</taxon>
        <taxon>Autobranchia</taxon>
        <taxon>Pteriomorphia</taxon>
        <taxon>Ostreida</taxon>
        <taxon>Ostreoidea</taxon>
        <taxon>Ostreidae</taxon>
        <taxon>Crassostrea</taxon>
    </lineage>
</organism>
<evidence type="ECO:0000259" key="4">
    <source>
        <dbReference type="Pfam" id="PF08241"/>
    </source>
</evidence>
<dbReference type="Pfam" id="PF08241">
    <property type="entry name" value="Methyltransf_11"/>
    <property type="match status" value="1"/>
</dbReference>
<gene>
    <name evidence="6" type="primary">LOC111133386</name>
</gene>
<evidence type="ECO:0000313" key="6">
    <source>
        <dbReference type="RefSeq" id="XP_022337451.1"/>
    </source>
</evidence>
<dbReference type="Proteomes" id="UP000694844">
    <property type="component" value="Chromosome 5"/>
</dbReference>
<keyword evidence="5" id="KW-1185">Reference proteome</keyword>
<dbReference type="InterPro" id="IPR029063">
    <property type="entry name" value="SAM-dependent_MTases_sf"/>
</dbReference>